<gene>
    <name evidence="1" type="ORF">DNTS_014539</name>
</gene>
<comment type="caution">
    <text evidence="1">The sequence shown here is derived from an EMBL/GenBank/DDBJ whole genome shotgun (WGS) entry which is preliminary data.</text>
</comment>
<reference evidence="1 2" key="1">
    <citation type="journal article" date="2019" name="Sci. Data">
        <title>Hybrid genome assembly and annotation of Danionella translucida.</title>
        <authorList>
            <person name="Kadobianskyi M."/>
            <person name="Schulze L."/>
            <person name="Schuelke M."/>
            <person name="Judkewitz B."/>
        </authorList>
    </citation>
    <scope>NUCLEOTIDE SEQUENCE [LARGE SCALE GENOMIC DNA]</scope>
    <source>
        <strain evidence="1 2">Bolton</strain>
    </source>
</reference>
<evidence type="ECO:0000313" key="2">
    <source>
        <dbReference type="Proteomes" id="UP000316079"/>
    </source>
</evidence>
<name>A0A553RLV0_9TELE</name>
<organism evidence="1 2">
    <name type="scientific">Danionella cerebrum</name>
    <dbReference type="NCBI Taxonomy" id="2873325"/>
    <lineage>
        <taxon>Eukaryota</taxon>
        <taxon>Metazoa</taxon>
        <taxon>Chordata</taxon>
        <taxon>Craniata</taxon>
        <taxon>Vertebrata</taxon>
        <taxon>Euteleostomi</taxon>
        <taxon>Actinopterygii</taxon>
        <taxon>Neopterygii</taxon>
        <taxon>Teleostei</taxon>
        <taxon>Ostariophysi</taxon>
        <taxon>Cypriniformes</taxon>
        <taxon>Danionidae</taxon>
        <taxon>Danioninae</taxon>
        <taxon>Danionella</taxon>
    </lineage>
</organism>
<dbReference type="EMBL" id="SRMA01015356">
    <property type="protein sequence ID" value="TRZ03146.1"/>
    <property type="molecule type" value="Genomic_DNA"/>
</dbReference>
<evidence type="ECO:0000313" key="1">
    <source>
        <dbReference type="EMBL" id="TRZ03146.1"/>
    </source>
</evidence>
<dbReference type="Proteomes" id="UP000316079">
    <property type="component" value="Unassembled WGS sequence"/>
</dbReference>
<keyword evidence="2" id="KW-1185">Reference proteome</keyword>
<accession>A0A553RLV0</accession>
<proteinExistence type="predicted"/>
<dbReference type="AlphaFoldDB" id="A0A553RLV0"/>
<sequence>MEHSCTSISRATCTLPLELSSSSISSIPPLGLASGSSRTSAMQSHKRKLKIVQTVPRPVHQRLQLSKVFYGDPFQKTFSDCPMWQTQCHAYFTDIKPDLLPHNGEQGLCLLGLDRYGLDFFQLQLSQDLFGEQIIGDRQNGVAQAGTQETEVFLNMTLCIEMNRW</sequence>
<protein>
    <submittedName>
        <fullName evidence="1">Uncharacterized protein</fullName>
    </submittedName>
</protein>